<sequence length="59" mass="6059">MSLPATVIAAVALGVVLIGAFAGRARHDGADKAFYALLFPATALLLGVIAALAHLADWW</sequence>
<keyword evidence="3" id="KW-1185">Reference proteome</keyword>
<feature type="transmembrane region" description="Helical" evidence="1">
    <location>
        <begin position="6"/>
        <end position="22"/>
    </location>
</feature>
<gene>
    <name evidence="2" type="ORF">ACFQZU_12280</name>
</gene>
<keyword evidence="1" id="KW-0472">Membrane</keyword>
<organism evidence="2 3">
    <name type="scientific">Streptomonospora algeriensis</name>
    <dbReference type="NCBI Taxonomy" id="995084"/>
    <lineage>
        <taxon>Bacteria</taxon>
        <taxon>Bacillati</taxon>
        <taxon>Actinomycetota</taxon>
        <taxon>Actinomycetes</taxon>
        <taxon>Streptosporangiales</taxon>
        <taxon>Nocardiopsidaceae</taxon>
        <taxon>Streptomonospora</taxon>
    </lineage>
</organism>
<evidence type="ECO:0000256" key="1">
    <source>
        <dbReference type="SAM" id="Phobius"/>
    </source>
</evidence>
<accession>A0ABW3BFG9</accession>
<name>A0ABW3BFG9_9ACTN</name>
<keyword evidence="1" id="KW-0812">Transmembrane</keyword>
<dbReference type="Proteomes" id="UP001596956">
    <property type="component" value="Unassembled WGS sequence"/>
</dbReference>
<comment type="caution">
    <text evidence="2">The sequence shown here is derived from an EMBL/GenBank/DDBJ whole genome shotgun (WGS) entry which is preliminary data.</text>
</comment>
<dbReference type="EMBL" id="JBHTHR010000368">
    <property type="protein sequence ID" value="MFD0802087.1"/>
    <property type="molecule type" value="Genomic_DNA"/>
</dbReference>
<evidence type="ECO:0000313" key="2">
    <source>
        <dbReference type="EMBL" id="MFD0802087.1"/>
    </source>
</evidence>
<reference evidence="3" key="1">
    <citation type="journal article" date="2019" name="Int. J. Syst. Evol. Microbiol.">
        <title>The Global Catalogue of Microorganisms (GCM) 10K type strain sequencing project: providing services to taxonomists for standard genome sequencing and annotation.</title>
        <authorList>
            <consortium name="The Broad Institute Genomics Platform"/>
            <consortium name="The Broad Institute Genome Sequencing Center for Infectious Disease"/>
            <person name="Wu L."/>
            <person name="Ma J."/>
        </authorList>
    </citation>
    <scope>NUCLEOTIDE SEQUENCE [LARGE SCALE GENOMIC DNA]</scope>
    <source>
        <strain evidence="3">CCUG 63369</strain>
    </source>
</reference>
<feature type="transmembrane region" description="Helical" evidence="1">
    <location>
        <begin position="34"/>
        <end position="56"/>
    </location>
</feature>
<evidence type="ECO:0000313" key="3">
    <source>
        <dbReference type="Proteomes" id="UP001596956"/>
    </source>
</evidence>
<proteinExistence type="predicted"/>
<keyword evidence="1" id="KW-1133">Transmembrane helix</keyword>
<protein>
    <submittedName>
        <fullName evidence="2">Uncharacterized protein</fullName>
    </submittedName>
</protein>